<dbReference type="CDD" id="cd22308">
    <property type="entry name" value="Af1548-like"/>
    <property type="match status" value="1"/>
</dbReference>
<dbReference type="InterPro" id="IPR005144">
    <property type="entry name" value="ATP-cone_dom"/>
</dbReference>
<proteinExistence type="predicted"/>
<protein>
    <submittedName>
        <fullName evidence="5">ATPase</fullName>
    </submittedName>
</protein>
<evidence type="ECO:0000256" key="3">
    <source>
        <dbReference type="PROSITE-ProRule" id="PRU00492"/>
    </source>
</evidence>
<sequence length="280" mass="31995">MKNNAIEVLKHSGERAIFSIEKLKNSLRKSGAEEALVNEIANNVRDELYQGISTKEIYNRAFALLKKKKKGYASKYKLKKAIYELGPTGFPFEKFVGAILYYSGYDVKTGQFLNGKCVTHEVDVVAHKNGQYIVAECKFHSDEGRNCNVKVPLYIHSRYGDILNNYGDGNKEEKPNEGWVVTNTRFTEDALTYGKCVGLYLLSWDFPKDNGIKDRIDRLGLYPVTVSTLLSQREKQFLLSRDVVLCKQLIDDQFYLDHLGVSEKRKARILEEINILCQKS</sequence>
<dbReference type="SUPFAM" id="SSF52980">
    <property type="entry name" value="Restriction endonuclease-like"/>
    <property type="match status" value="1"/>
</dbReference>
<dbReference type="EMBL" id="JSVU01000003">
    <property type="protein sequence ID" value="KJJ39031.1"/>
    <property type="molecule type" value="Genomic_DNA"/>
</dbReference>
<evidence type="ECO:0000259" key="4">
    <source>
        <dbReference type="PROSITE" id="PS51161"/>
    </source>
</evidence>
<name>A0ABR5DJS5_9FLAO</name>
<dbReference type="InterPro" id="IPR011335">
    <property type="entry name" value="Restrct_endonuc-II-like"/>
</dbReference>
<evidence type="ECO:0000313" key="6">
    <source>
        <dbReference type="Proteomes" id="UP000033497"/>
    </source>
</evidence>
<dbReference type="InterPro" id="IPR011856">
    <property type="entry name" value="tRNA_endonuc-like_dom_sf"/>
</dbReference>
<dbReference type="Proteomes" id="UP000033497">
    <property type="component" value="Unassembled WGS sequence"/>
</dbReference>
<evidence type="ECO:0000256" key="1">
    <source>
        <dbReference type="ARBA" id="ARBA00022741"/>
    </source>
</evidence>
<keyword evidence="1 3" id="KW-0547">Nucleotide-binding</keyword>
<dbReference type="RefSeq" id="WP_045080026.1">
    <property type="nucleotide sequence ID" value="NZ_JSVU01000003.1"/>
</dbReference>
<dbReference type="Gene3D" id="3.40.1350.10">
    <property type="match status" value="1"/>
</dbReference>
<reference evidence="5 6" key="1">
    <citation type="submission" date="2014-10" db="EMBL/GenBank/DDBJ databases">
        <title>Genome sequencing of Vitellibacter vladivostokensis KMM 3516.</title>
        <authorList>
            <person name="Thevarajoo S."/>
            <person name="Selvaratnam C."/>
            <person name="Goh K.M."/>
            <person name="Chong C.S."/>
        </authorList>
    </citation>
    <scope>NUCLEOTIDE SEQUENCE [LARGE SCALE GENOMIC DNA]</scope>
    <source>
        <strain evidence="5 6">KMM 3516</strain>
    </source>
</reference>
<dbReference type="Pfam" id="PF03477">
    <property type="entry name" value="ATP-cone"/>
    <property type="match status" value="1"/>
</dbReference>
<evidence type="ECO:0000313" key="5">
    <source>
        <dbReference type="EMBL" id="KJJ39031.1"/>
    </source>
</evidence>
<comment type="caution">
    <text evidence="5">The sequence shown here is derived from an EMBL/GenBank/DDBJ whole genome shotgun (WGS) entry which is preliminary data.</text>
</comment>
<gene>
    <name evidence="5" type="ORF">MB09_06280</name>
</gene>
<evidence type="ECO:0000256" key="2">
    <source>
        <dbReference type="ARBA" id="ARBA00022840"/>
    </source>
</evidence>
<dbReference type="PROSITE" id="PS51161">
    <property type="entry name" value="ATP_CONE"/>
    <property type="match status" value="1"/>
</dbReference>
<feature type="domain" description="ATP-cone" evidence="4">
    <location>
        <begin position="6"/>
        <end position="84"/>
    </location>
</feature>
<organism evidence="5 6">
    <name type="scientific">Aequorivita vladivostokensis</name>
    <dbReference type="NCBI Taxonomy" id="171194"/>
    <lineage>
        <taxon>Bacteria</taxon>
        <taxon>Pseudomonadati</taxon>
        <taxon>Bacteroidota</taxon>
        <taxon>Flavobacteriia</taxon>
        <taxon>Flavobacteriales</taxon>
        <taxon>Flavobacteriaceae</taxon>
        <taxon>Aequorivita</taxon>
    </lineage>
</organism>
<keyword evidence="2 3" id="KW-0067">ATP-binding</keyword>
<accession>A0ABR5DJS5</accession>
<keyword evidence="6" id="KW-1185">Reference proteome</keyword>